<dbReference type="PROSITE" id="PS00086">
    <property type="entry name" value="CYTOCHROME_P450"/>
    <property type="match status" value="1"/>
</dbReference>
<name>A0AAD7XHN9_9STRA</name>
<organism evidence="5 6">
    <name type="scientific">Chrysophaeum taylorii</name>
    <dbReference type="NCBI Taxonomy" id="2483200"/>
    <lineage>
        <taxon>Eukaryota</taxon>
        <taxon>Sar</taxon>
        <taxon>Stramenopiles</taxon>
        <taxon>Ochrophyta</taxon>
        <taxon>Pelagophyceae</taxon>
        <taxon>Pelagomonadales</taxon>
        <taxon>Pelagomonadaceae</taxon>
        <taxon>Chrysophaeum</taxon>
    </lineage>
</organism>
<dbReference type="EMBL" id="JAQMWT010000398">
    <property type="protein sequence ID" value="KAJ8601872.1"/>
    <property type="molecule type" value="Genomic_DNA"/>
</dbReference>
<feature type="binding site" description="axial binding residue" evidence="3">
    <location>
        <position position="471"/>
    </location>
    <ligand>
        <name>heme</name>
        <dbReference type="ChEBI" id="CHEBI:30413"/>
    </ligand>
    <ligandPart>
        <name>Fe</name>
        <dbReference type="ChEBI" id="CHEBI:18248"/>
    </ligandPart>
</feature>
<dbReference type="Gene3D" id="1.10.630.10">
    <property type="entry name" value="Cytochrome P450"/>
    <property type="match status" value="1"/>
</dbReference>
<evidence type="ECO:0000313" key="6">
    <source>
        <dbReference type="Proteomes" id="UP001230188"/>
    </source>
</evidence>
<dbReference type="Proteomes" id="UP001230188">
    <property type="component" value="Unassembled WGS sequence"/>
</dbReference>
<reference evidence="5" key="1">
    <citation type="submission" date="2023-01" db="EMBL/GenBank/DDBJ databases">
        <title>Metagenome sequencing of chrysophaentin producing Chrysophaeum taylorii.</title>
        <authorList>
            <person name="Davison J."/>
            <person name="Bewley C."/>
        </authorList>
    </citation>
    <scope>NUCLEOTIDE SEQUENCE</scope>
    <source>
        <strain evidence="5">NIES-1699</strain>
    </source>
</reference>
<gene>
    <name evidence="5" type="ORF">CTAYLR_002687</name>
</gene>
<comment type="caution">
    <text evidence="5">The sequence shown here is derived from an EMBL/GenBank/DDBJ whole genome shotgun (WGS) entry which is preliminary data.</text>
</comment>
<evidence type="ECO:0000256" key="1">
    <source>
        <dbReference type="ARBA" id="ARBA00001971"/>
    </source>
</evidence>
<dbReference type="GO" id="GO:0005506">
    <property type="term" value="F:iron ion binding"/>
    <property type="evidence" value="ECO:0007669"/>
    <property type="project" value="InterPro"/>
</dbReference>
<comment type="similarity">
    <text evidence="2 4">Belongs to the cytochrome P450 family.</text>
</comment>
<keyword evidence="6" id="KW-1185">Reference proteome</keyword>
<evidence type="ECO:0000256" key="2">
    <source>
        <dbReference type="ARBA" id="ARBA00010617"/>
    </source>
</evidence>
<dbReference type="GO" id="GO:0004497">
    <property type="term" value="F:monooxygenase activity"/>
    <property type="evidence" value="ECO:0007669"/>
    <property type="project" value="UniProtKB-KW"/>
</dbReference>
<dbReference type="InterPro" id="IPR050121">
    <property type="entry name" value="Cytochrome_P450_monoxygenase"/>
</dbReference>
<evidence type="ECO:0000256" key="4">
    <source>
        <dbReference type="RuleBase" id="RU000461"/>
    </source>
</evidence>
<evidence type="ECO:0000256" key="3">
    <source>
        <dbReference type="PIRSR" id="PIRSR602401-1"/>
    </source>
</evidence>
<keyword evidence="4" id="KW-0560">Oxidoreductase</keyword>
<keyword evidence="4" id="KW-0503">Monooxygenase</keyword>
<protein>
    <recommendedName>
        <fullName evidence="7">Cytochrome P450</fullName>
    </recommendedName>
</protein>
<evidence type="ECO:0000313" key="5">
    <source>
        <dbReference type="EMBL" id="KAJ8601872.1"/>
    </source>
</evidence>
<dbReference type="CDD" id="cd00302">
    <property type="entry name" value="cytochrome_P450"/>
    <property type="match status" value="1"/>
</dbReference>
<keyword evidence="3 4" id="KW-0408">Iron</keyword>
<dbReference type="PRINTS" id="PR00385">
    <property type="entry name" value="P450"/>
</dbReference>
<dbReference type="InterPro" id="IPR002401">
    <property type="entry name" value="Cyt_P450_E_grp-I"/>
</dbReference>
<dbReference type="GO" id="GO:0020037">
    <property type="term" value="F:heme binding"/>
    <property type="evidence" value="ECO:0007669"/>
    <property type="project" value="InterPro"/>
</dbReference>
<dbReference type="PRINTS" id="PR00463">
    <property type="entry name" value="EP450I"/>
</dbReference>
<dbReference type="InterPro" id="IPR001128">
    <property type="entry name" value="Cyt_P450"/>
</dbReference>
<dbReference type="Pfam" id="PF00067">
    <property type="entry name" value="p450"/>
    <property type="match status" value="1"/>
</dbReference>
<proteinExistence type="inferred from homology"/>
<dbReference type="PANTHER" id="PTHR24305:SF166">
    <property type="entry name" value="CYTOCHROME P450 12A4, MITOCHONDRIAL-RELATED"/>
    <property type="match status" value="1"/>
</dbReference>
<keyword evidence="3 4" id="KW-0479">Metal-binding</keyword>
<sequence length="538" mass="58753">MVAAAPPPPPPLPKRRFFWQPKPRPVPIPPKSEMPLPEEVAAMAAAVVAILVSVFVRTKRRQRLPAMAPPKGPSFGEFVAAARDGTSIEAQASWAKQYGGIYAIKKDLACVGDPKVAKELVLTHAKMGSFTTRTAVGAAATRDAVGRSVTGLVGNEWRWRKDAILREFHSSRLLADERRLFERIVRAGETMCARLEAAAEAETPACVDLLTTEAAVSVILFAFFGRDLPFDPAALRHAAKTTMDFFLYRLGHSRLSLFLASEGRQLLRAKRDAWKAMDAVLRPEVELMLKEKEGTRHPDRHPGSVLESLLKLPEFCRSGLDSIVAEARVFVLAGFETTAHALSFSLGLLARDRDLAAKVSQQAIDACATGLDRASLAATPFVKHVFMEALRLYPLVPALGGQVTNSCVVTDKRGTAFGLAKGTQIIFHNLVLQRDPDFAGASPDLCVPDRWDVPIKNQPFLFTFNLGPHACPGKSLSLIEAHVFLLQVAAKFDLSFDASSSPKELAYQGNAILRPKDGMPLFVKNKDADDSAYFFGVF</sequence>
<evidence type="ECO:0008006" key="7">
    <source>
        <dbReference type="Google" id="ProtNLM"/>
    </source>
</evidence>
<accession>A0AAD7XHN9</accession>
<dbReference type="GO" id="GO:0016705">
    <property type="term" value="F:oxidoreductase activity, acting on paired donors, with incorporation or reduction of molecular oxygen"/>
    <property type="evidence" value="ECO:0007669"/>
    <property type="project" value="InterPro"/>
</dbReference>
<dbReference type="InterPro" id="IPR017972">
    <property type="entry name" value="Cyt_P450_CS"/>
</dbReference>
<comment type="cofactor">
    <cofactor evidence="1 3">
        <name>heme</name>
        <dbReference type="ChEBI" id="CHEBI:30413"/>
    </cofactor>
</comment>
<keyword evidence="3 4" id="KW-0349">Heme</keyword>
<dbReference type="SUPFAM" id="SSF48264">
    <property type="entry name" value="Cytochrome P450"/>
    <property type="match status" value="1"/>
</dbReference>
<dbReference type="InterPro" id="IPR036396">
    <property type="entry name" value="Cyt_P450_sf"/>
</dbReference>
<dbReference type="AlphaFoldDB" id="A0AAD7XHN9"/>
<dbReference type="PANTHER" id="PTHR24305">
    <property type="entry name" value="CYTOCHROME P450"/>
    <property type="match status" value="1"/>
</dbReference>